<dbReference type="GO" id="GO:0032259">
    <property type="term" value="P:methylation"/>
    <property type="evidence" value="ECO:0007669"/>
    <property type="project" value="UniProtKB-KW"/>
</dbReference>
<organism evidence="1 2">
    <name type="scientific">Alkalibacillus flavidus</name>
    <dbReference type="NCBI Taxonomy" id="546021"/>
    <lineage>
        <taxon>Bacteria</taxon>
        <taxon>Bacillati</taxon>
        <taxon>Bacillota</taxon>
        <taxon>Bacilli</taxon>
        <taxon>Bacillales</taxon>
        <taxon>Bacillaceae</taxon>
        <taxon>Alkalibacillus</taxon>
    </lineage>
</organism>
<name>A0ABV2KYY6_9BACI</name>
<evidence type="ECO:0000313" key="2">
    <source>
        <dbReference type="Proteomes" id="UP001549167"/>
    </source>
</evidence>
<protein>
    <submittedName>
        <fullName evidence="1">Methyltransferase</fullName>
    </submittedName>
</protein>
<proteinExistence type="predicted"/>
<dbReference type="EMBL" id="JBEPMX010000009">
    <property type="protein sequence ID" value="MET3683786.1"/>
    <property type="molecule type" value="Genomic_DNA"/>
</dbReference>
<dbReference type="Pfam" id="PF10764">
    <property type="entry name" value="Gin"/>
    <property type="match status" value="1"/>
</dbReference>
<evidence type="ECO:0000313" key="1">
    <source>
        <dbReference type="EMBL" id="MET3683786.1"/>
    </source>
</evidence>
<accession>A0ABV2KYY6</accession>
<keyword evidence="1" id="KW-0808">Transferase</keyword>
<dbReference type="InterPro" id="IPR019700">
    <property type="entry name" value="Sigma-G_inhibitor_Gin"/>
</dbReference>
<sequence length="61" mass="7295">MNQQSLHHCQVCDEWQAEGIYVLMTFICKSCERTIVQTSPDDELYQQLVERMKCRPLMKQM</sequence>
<keyword evidence="2" id="KW-1185">Reference proteome</keyword>
<comment type="caution">
    <text evidence="1">The sequence shown here is derived from an EMBL/GenBank/DDBJ whole genome shotgun (WGS) entry which is preliminary data.</text>
</comment>
<dbReference type="GO" id="GO:0008168">
    <property type="term" value="F:methyltransferase activity"/>
    <property type="evidence" value="ECO:0007669"/>
    <property type="project" value="UniProtKB-KW"/>
</dbReference>
<gene>
    <name evidence="1" type="ORF">ABID56_001896</name>
</gene>
<keyword evidence="1" id="KW-0489">Methyltransferase</keyword>
<dbReference type="Proteomes" id="UP001549167">
    <property type="component" value="Unassembled WGS sequence"/>
</dbReference>
<dbReference type="RefSeq" id="WP_354220511.1">
    <property type="nucleotide sequence ID" value="NZ_JBEPMX010000009.1"/>
</dbReference>
<reference evidence="1 2" key="1">
    <citation type="submission" date="2024-06" db="EMBL/GenBank/DDBJ databases">
        <title>Genomic Encyclopedia of Type Strains, Phase IV (KMG-IV): sequencing the most valuable type-strain genomes for metagenomic binning, comparative biology and taxonomic classification.</title>
        <authorList>
            <person name="Goeker M."/>
        </authorList>
    </citation>
    <scope>NUCLEOTIDE SEQUENCE [LARGE SCALE GENOMIC DNA]</scope>
    <source>
        <strain evidence="1 2">DSM 23520</strain>
    </source>
</reference>